<organism evidence="2 3">
    <name type="scientific">Lactiplantibacillus mudanjiangensis</name>
    <dbReference type="NCBI Taxonomy" id="1296538"/>
    <lineage>
        <taxon>Bacteria</taxon>
        <taxon>Bacillati</taxon>
        <taxon>Bacillota</taxon>
        <taxon>Bacilli</taxon>
        <taxon>Lactobacillales</taxon>
        <taxon>Lactobacillaceae</taxon>
        <taxon>Lactiplantibacillus</taxon>
    </lineage>
</organism>
<name>A0A660E445_9LACO</name>
<reference evidence="2 3" key="1">
    <citation type="submission" date="2018-11" db="EMBL/GenBank/DDBJ databases">
        <authorList>
            <person name="Wuyts S."/>
        </authorList>
    </citation>
    <scope>NUCLEOTIDE SEQUENCE [LARGE SCALE GENOMIC DNA]</scope>
    <source>
        <strain evidence="2">Lactobacillus mudanjiangensis AMBF249</strain>
    </source>
</reference>
<dbReference type="RefSeq" id="WP_130846403.1">
    <property type="nucleotide sequence ID" value="NZ_UYIE01000001.1"/>
</dbReference>
<feature type="chain" id="PRO_5039517821" evidence="1">
    <location>
        <begin position="21"/>
        <end position="179"/>
    </location>
</feature>
<evidence type="ECO:0000313" key="2">
    <source>
        <dbReference type="EMBL" id="VDG27711.1"/>
    </source>
</evidence>
<sequence length="179" mass="20536">MKILKVVSAMMIATTLGTTATVVTPAVSAQAKTKMSLKTIPKKFRGTWYHYEKYDGYMYQKISATTLKTRDKGAASHYNQSMTIHQFNLSTGISDTKTNRNNPHNWMFAYKSGSKYIMDSWDAYFEGPKYRSTYSMTTRNYKGKKVKVIKNTPTNSGTWYIYSPSKAMAKHLWNLDNKK</sequence>
<dbReference type="EMBL" id="UYIG01000046">
    <property type="protein sequence ID" value="VDG27711.1"/>
    <property type="molecule type" value="Genomic_DNA"/>
</dbReference>
<protein>
    <submittedName>
        <fullName evidence="2">Uncharacterized protein</fullName>
    </submittedName>
</protein>
<feature type="signal peptide" evidence="1">
    <location>
        <begin position="1"/>
        <end position="20"/>
    </location>
</feature>
<dbReference type="AlphaFoldDB" id="A0A660E445"/>
<proteinExistence type="predicted"/>
<dbReference type="Proteomes" id="UP000289996">
    <property type="component" value="Unassembled WGS sequence"/>
</dbReference>
<keyword evidence="3" id="KW-1185">Reference proteome</keyword>
<evidence type="ECO:0000256" key="1">
    <source>
        <dbReference type="SAM" id="SignalP"/>
    </source>
</evidence>
<gene>
    <name evidence="2" type="ORF">MUDAN_MDHGFNIF_02543</name>
</gene>
<accession>A0A660E445</accession>
<dbReference type="OrthoDB" id="2289162at2"/>
<keyword evidence="1" id="KW-0732">Signal</keyword>
<evidence type="ECO:0000313" key="3">
    <source>
        <dbReference type="Proteomes" id="UP000289996"/>
    </source>
</evidence>